<dbReference type="Proteomes" id="UP000228758">
    <property type="component" value="Unassembled WGS sequence"/>
</dbReference>
<evidence type="ECO:0000313" key="2">
    <source>
        <dbReference type="EMBL" id="PJJ72845.1"/>
    </source>
</evidence>
<accession>A0A2M9CLR3</accession>
<sequence length="74" mass="8121">MTHDEVDLLVPLEDAPRPPLAGQLTVALLVLFAGVIVLTVLYAWLLQEKWWPILALTFAGIAGQLGTDFEHGVR</sequence>
<dbReference type="EMBL" id="PGFF01000001">
    <property type="protein sequence ID" value="PJJ72845.1"/>
    <property type="molecule type" value="Genomic_DNA"/>
</dbReference>
<dbReference type="AlphaFoldDB" id="A0A2M9CLR3"/>
<reference evidence="2 3" key="1">
    <citation type="submission" date="2017-11" db="EMBL/GenBank/DDBJ databases">
        <title>Genomic Encyclopedia of Archaeal and Bacterial Type Strains, Phase II (KMG-II): From Individual Species to Whole Genera.</title>
        <authorList>
            <person name="Goeker M."/>
        </authorList>
    </citation>
    <scope>NUCLEOTIDE SEQUENCE [LARGE SCALE GENOMIC DNA]</scope>
    <source>
        <strain evidence="2 3">DSM 27393</strain>
    </source>
</reference>
<evidence type="ECO:0000256" key="1">
    <source>
        <dbReference type="SAM" id="Phobius"/>
    </source>
</evidence>
<proteinExistence type="predicted"/>
<keyword evidence="1" id="KW-0812">Transmembrane</keyword>
<gene>
    <name evidence="2" type="ORF">CLV46_2422</name>
</gene>
<keyword evidence="1" id="KW-1133">Transmembrane helix</keyword>
<evidence type="ECO:0000313" key="3">
    <source>
        <dbReference type="Proteomes" id="UP000228758"/>
    </source>
</evidence>
<comment type="caution">
    <text evidence="2">The sequence shown here is derived from an EMBL/GenBank/DDBJ whole genome shotgun (WGS) entry which is preliminary data.</text>
</comment>
<keyword evidence="1" id="KW-0472">Membrane</keyword>
<protein>
    <submittedName>
        <fullName evidence="2">Uncharacterized protein</fullName>
    </submittedName>
</protein>
<name>A0A2M9CLR3_9MICO</name>
<organism evidence="2 3">
    <name type="scientific">Diaminobutyricimonas aerilata</name>
    <dbReference type="NCBI Taxonomy" id="1162967"/>
    <lineage>
        <taxon>Bacteria</taxon>
        <taxon>Bacillati</taxon>
        <taxon>Actinomycetota</taxon>
        <taxon>Actinomycetes</taxon>
        <taxon>Micrococcales</taxon>
        <taxon>Microbacteriaceae</taxon>
        <taxon>Diaminobutyricimonas</taxon>
    </lineage>
</organism>
<keyword evidence="3" id="KW-1185">Reference proteome</keyword>
<dbReference type="RefSeq" id="WP_100364995.1">
    <property type="nucleotide sequence ID" value="NZ_PGFF01000001.1"/>
</dbReference>
<feature type="transmembrane region" description="Helical" evidence="1">
    <location>
        <begin position="20"/>
        <end position="45"/>
    </location>
</feature>